<accession>A0A806FIF6</accession>
<dbReference type="KEGG" id="bnm:BALAC2494_00372"/>
<evidence type="ECO:0000256" key="5">
    <source>
        <dbReference type="ARBA" id="ARBA00023136"/>
    </source>
</evidence>
<sequence>MGMRAMTAPACDREHRGIAGSRDLRMLPVAAGVWSATLLTRWVCSQHGSGHDVFWQHGRMLQMACLAVASAAIFIALVLIPLTMNGAGKHHGLAVDRAHRMLYTLLTVCFAILAATLATAARSLTEHADPVNMSASSSTERVNLTFTAHSLPLATSMGGYDCQVDGNARSIVRHDVRRPSSRGVRVFARQPACGRIAQQGDYAIVGTIQAAAYGEMPIWVLADGDMMAVKEPPAPWRAVHRIRMAFLQTTRGLDNPGVVLVPGVTLGVLGHDAMVHCADGGVEDEYAELLQEQCRRAGIMHLMAVSGGHYALVGTLVMGLGARLHWNRFVKAGALAMVYPMLTMVLAPSRSVTRAMLMSMLSLGFLMLGRRRQSVHLLCLTVVFGLLLDPSLASSYGFALSCAAVFGLSTACTRMTAWVSHLLPDRLAKLLAASCCAQLFAGPVQILMDNEVSIWSLPANLLVAPFVDAATILGLCSLFVAWMAPGVSRFLAWACSQCTTVIEYAARLFGSEESSTLAWMEGIPGAAVLIVTELTTWALIVCIGDLLRAYDDTVTNGDGRPMRMPVRERLTQWFEHTLEMMGWLTWRR</sequence>
<keyword evidence="3 6" id="KW-0812">Transmembrane</keyword>
<evidence type="ECO:0000256" key="4">
    <source>
        <dbReference type="ARBA" id="ARBA00022989"/>
    </source>
</evidence>
<keyword evidence="4 6" id="KW-1133">Transmembrane helix</keyword>
<evidence type="ECO:0000313" key="8">
    <source>
        <dbReference type="EMBL" id="AEK30213.1"/>
    </source>
</evidence>
<dbReference type="PANTHER" id="PTHR30619:SF7">
    <property type="entry name" value="BETA-LACTAMASE DOMAIN PROTEIN"/>
    <property type="match status" value="1"/>
</dbReference>
<dbReference type="GeneID" id="29696036"/>
<evidence type="ECO:0000259" key="7">
    <source>
        <dbReference type="Pfam" id="PF03772"/>
    </source>
</evidence>
<feature type="transmembrane region" description="Helical" evidence="6">
    <location>
        <begin position="460"/>
        <end position="482"/>
    </location>
</feature>
<evidence type="ECO:0000256" key="6">
    <source>
        <dbReference type="SAM" id="Phobius"/>
    </source>
</evidence>
<organism evidence="8 9">
    <name type="scientific">Bifidobacterium animalis subsp. lactis CNCM I-2494</name>
    <dbReference type="NCBI Taxonomy" id="1042403"/>
    <lineage>
        <taxon>Bacteria</taxon>
        <taxon>Bacillati</taxon>
        <taxon>Actinomycetota</taxon>
        <taxon>Actinomycetes</taxon>
        <taxon>Bifidobacteriales</taxon>
        <taxon>Bifidobacteriaceae</taxon>
        <taxon>Bifidobacterium</taxon>
    </lineage>
</organism>
<gene>
    <name evidence="8" type="ORF">BALAC2494_00372</name>
</gene>
<keyword evidence="5 6" id="KW-0472">Membrane</keyword>
<dbReference type="Pfam" id="PF03772">
    <property type="entry name" value="Competence"/>
    <property type="match status" value="1"/>
</dbReference>
<comment type="subcellular location">
    <subcellularLocation>
        <location evidence="1">Cell membrane</location>
        <topology evidence="1">Multi-pass membrane protein</topology>
    </subcellularLocation>
</comment>
<dbReference type="NCBIfam" id="TIGR00360">
    <property type="entry name" value="ComEC_N-term"/>
    <property type="match status" value="1"/>
</dbReference>
<feature type="transmembrane region" description="Helical" evidence="6">
    <location>
        <begin position="430"/>
        <end position="448"/>
    </location>
</feature>
<feature type="transmembrane region" description="Helical" evidence="6">
    <location>
        <begin position="299"/>
        <end position="322"/>
    </location>
</feature>
<proteinExistence type="predicted"/>
<dbReference type="AlphaFoldDB" id="A0A806FIF6"/>
<dbReference type="InterPro" id="IPR052159">
    <property type="entry name" value="Competence_DNA_uptake"/>
</dbReference>
<feature type="domain" description="ComEC/Rec2-related protein" evidence="7">
    <location>
        <begin position="284"/>
        <end position="535"/>
    </location>
</feature>
<feature type="transmembrane region" description="Helical" evidence="6">
    <location>
        <begin position="61"/>
        <end position="80"/>
    </location>
</feature>
<feature type="transmembrane region" description="Helical" evidence="6">
    <location>
        <begin position="329"/>
        <end position="346"/>
    </location>
</feature>
<evidence type="ECO:0000256" key="3">
    <source>
        <dbReference type="ARBA" id="ARBA00022692"/>
    </source>
</evidence>
<dbReference type="RefSeq" id="WP_004218037.1">
    <property type="nucleotide sequence ID" value="NC_017215.1"/>
</dbReference>
<evidence type="ECO:0000256" key="1">
    <source>
        <dbReference type="ARBA" id="ARBA00004651"/>
    </source>
</evidence>
<evidence type="ECO:0000256" key="2">
    <source>
        <dbReference type="ARBA" id="ARBA00022475"/>
    </source>
</evidence>
<keyword evidence="2" id="KW-1003">Cell membrane</keyword>
<dbReference type="InterPro" id="IPR004477">
    <property type="entry name" value="ComEC_N"/>
</dbReference>
<reference evidence="8 9" key="1">
    <citation type="journal article" date="2011" name="J. Bacteriol.">
        <title>Genome Sequence of the Probiotic Strain Bifidobacterium animalis subsp. lactis CNCM I-2494.</title>
        <authorList>
            <person name="Chervaux C."/>
            <person name="Grimaldi C."/>
            <person name="Bolotin A."/>
            <person name="Quinquis B."/>
            <person name="Legrain-Raspaud S."/>
            <person name="van Hylckama Vlieg J.E."/>
            <person name="Denariaz G."/>
            <person name="Smokvina T."/>
        </authorList>
    </citation>
    <scope>NUCLEOTIDE SEQUENCE [LARGE SCALE GENOMIC DNA]</scope>
    <source>
        <strain evidence="8 9">CNCM I-2494</strain>
    </source>
</reference>
<dbReference type="Proteomes" id="UP000008394">
    <property type="component" value="Chromosome"/>
</dbReference>
<feature type="transmembrane region" description="Helical" evidence="6">
    <location>
        <begin position="398"/>
        <end position="418"/>
    </location>
</feature>
<protein>
    <submittedName>
        <fullName evidence="8">COME operon protein 3</fullName>
    </submittedName>
</protein>
<dbReference type="GO" id="GO:0005886">
    <property type="term" value="C:plasma membrane"/>
    <property type="evidence" value="ECO:0007669"/>
    <property type="project" value="UniProtKB-SubCell"/>
</dbReference>
<feature type="transmembrane region" description="Helical" evidence="6">
    <location>
        <begin position="375"/>
        <end position="392"/>
    </location>
</feature>
<dbReference type="PANTHER" id="PTHR30619">
    <property type="entry name" value="DNA INTERNALIZATION/COMPETENCE PROTEIN COMEC/REC2"/>
    <property type="match status" value="1"/>
</dbReference>
<feature type="transmembrane region" description="Helical" evidence="6">
    <location>
        <begin position="101"/>
        <end position="121"/>
    </location>
</feature>
<dbReference type="EMBL" id="CP002915">
    <property type="protein sequence ID" value="AEK30213.1"/>
    <property type="molecule type" value="Genomic_DNA"/>
</dbReference>
<evidence type="ECO:0000313" key="9">
    <source>
        <dbReference type="Proteomes" id="UP000008394"/>
    </source>
</evidence>
<name>A0A806FIF6_BIFAN</name>